<comment type="similarity">
    <text evidence="2 4">Belongs to the aldehyde dehydrogenase family.</text>
</comment>
<evidence type="ECO:0000256" key="1">
    <source>
        <dbReference type="ARBA" id="ARBA00023002"/>
    </source>
</evidence>
<feature type="active site" evidence="3">
    <location>
        <position position="210"/>
    </location>
</feature>
<accession>A0ABS6FZG1</accession>
<dbReference type="PANTHER" id="PTHR43570:SF16">
    <property type="entry name" value="ALDEHYDE DEHYDROGENASE TYPE III, ISOFORM Q"/>
    <property type="match status" value="1"/>
</dbReference>
<comment type="caution">
    <text evidence="6">The sequence shown here is derived from an EMBL/GenBank/DDBJ whole genome shotgun (WGS) entry which is preliminary data.</text>
</comment>
<proteinExistence type="inferred from homology"/>
<evidence type="ECO:0000256" key="4">
    <source>
        <dbReference type="RuleBase" id="RU003345"/>
    </source>
</evidence>
<dbReference type="Proteomes" id="UP000779508">
    <property type="component" value="Unassembled WGS sequence"/>
</dbReference>
<dbReference type="PIRSF" id="PIRSF036492">
    <property type="entry name" value="ALDH"/>
    <property type="match status" value="1"/>
</dbReference>
<dbReference type="PROSITE" id="PS00687">
    <property type="entry name" value="ALDEHYDE_DEHYDR_GLU"/>
    <property type="match status" value="1"/>
</dbReference>
<evidence type="ECO:0000256" key="3">
    <source>
        <dbReference type="PROSITE-ProRule" id="PRU10007"/>
    </source>
</evidence>
<evidence type="ECO:0000313" key="6">
    <source>
        <dbReference type="EMBL" id="MBU5675640.1"/>
    </source>
</evidence>
<dbReference type="InterPro" id="IPR015590">
    <property type="entry name" value="Aldehyde_DH_dom"/>
</dbReference>
<dbReference type="CDD" id="cd07136">
    <property type="entry name" value="ALDH_YwdH-P39616"/>
    <property type="match status" value="1"/>
</dbReference>
<sequence>MDCINNIVEKQREYFYTEETKDINFRISQLKLLKKIIIKNEEKLLIALKNDLNKSAFEAYETEIGTVLMELNYTIKRLRSWIKPKKVKTSITNFLSKSYIYSEPYGVVLIIAPWNYPFQLAISPLIGAIAAGNCAIIKPSEYATNTSKIVKEIINNNFKENFITVIEGGRDTNIKLLQQNLDYIFFTGSVSVGKAVMEEAAKNLTPVTLELGGKSPCIVHSDADIKLAAKKIVWGKFLNAGQTCVAPDYLFVHKDIKYKLISCIIDTIKLFFGEEPRESLDYGRIINQEHLGRLGELLKEGSIIVGGDIDRNEKYISPTIMENITWNNHIMKEEIFGPILPILEYSSLNEVITSIRNHGKPLALYLFTKCKEVEREVLEKLSFGGGCVNDTIMHLTSPHLPFGGVGSSGMGSYHGKASFDTFSHKKSILKSSSYFDIKLKYPPYGNKIKLLRNIIK</sequence>
<evidence type="ECO:0000259" key="5">
    <source>
        <dbReference type="Pfam" id="PF00171"/>
    </source>
</evidence>
<organism evidence="6 7">
    <name type="scientific">Alkaliphilus flagellatus</name>
    <dbReference type="NCBI Taxonomy" id="2841507"/>
    <lineage>
        <taxon>Bacteria</taxon>
        <taxon>Bacillati</taxon>
        <taxon>Bacillota</taxon>
        <taxon>Clostridia</taxon>
        <taxon>Peptostreptococcales</taxon>
        <taxon>Natronincolaceae</taxon>
        <taxon>Alkaliphilus</taxon>
    </lineage>
</organism>
<gene>
    <name evidence="6" type="ORF">KQI88_04355</name>
</gene>
<dbReference type="Pfam" id="PF00171">
    <property type="entry name" value="Aldedh"/>
    <property type="match status" value="1"/>
</dbReference>
<dbReference type="PROSITE" id="PS00070">
    <property type="entry name" value="ALDEHYDE_DEHYDR_CYS"/>
    <property type="match status" value="1"/>
</dbReference>
<feature type="domain" description="Aldehyde dehydrogenase" evidence="5">
    <location>
        <begin position="4"/>
        <end position="428"/>
    </location>
</feature>
<dbReference type="InterPro" id="IPR029510">
    <property type="entry name" value="Ald_DH_CS_GLU"/>
</dbReference>
<protein>
    <recommendedName>
        <fullName evidence="2">Aldehyde dehydrogenase</fullName>
    </recommendedName>
</protein>
<dbReference type="InterPro" id="IPR012394">
    <property type="entry name" value="Aldehyde_DH_NAD(P)"/>
</dbReference>
<name>A0ABS6FZG1_9FIRM</name>
<dbReference type="EMBL" id="JAHLQK010000001">
    <property type="protein sequence ID" value="MBU5675640.1"/>
    <property type="molecule type" value="Genomic_DNA"/>
</dbReference>
<reference evidence="6 7" key="1">
    <citation type="submission" date="2021-06" db="EMBL/GenBank/DDBJ databases">
        <authorList>
            <person name="Sun Q."/>
            <person name="Li D."/>
        </authorList>
    </citation>
    <scope>NUCLEOTIDE SEQUENCE [LARGE SCALE GENOMIC DNA]</scope>
    <source>
        <strain evidence="6 7">MSJ-5</strain>
    </source>
</reference>
<dbReference type="RefSeq" id="WP_216415105.1">
    <property type="nucleotide sequence ID" value="NZ_JAHLQK010000001.1"/>
</dbReference>
<evidence type="ECO:0000313" key="7">
    <source>
        <dbReference type="Proteomes" id="UP000779508"/>
    </source>
</evidence>
<keyword evidence="7" id="KW-1185">Reference proteome</keyword>
<evidence type="ECO:0000256" key="2">
    <source>
        <dbReference type="PIRNR" id="PIRNR036492"/>
    </source>
</evidence>
<dbReference type="InterPro" id="IPR016160">
    <property type="entry name" value="Ald_DH_CS_CYS"/>
</dbReference>
<dbReference type="PANTHER" id="PTHR43570">
    <property type="entry name" value="ALDEHYDE DEHYDROGENASE"/>
    <property type="match status" value="1"/>
</dbReference>
<keyword evidence="1 2" id="KW-0560">Oxidoreductase</keyword>